<feature type="region of interest" description="Disordered" evidence="1">
    <location>
        <begin position="11"/>
        <end position="31"/>
    </location>
</feature>
<dbReference type="SUPFAM" id="SSF53850">
    <property type="entry name" value="Periplasmic binding protein-like II"/>
    <property type="match status" value="1"/>
</dbReference>
<organism evidence="2 3">
    <name type="scientific">Haloarcula mannanilytica</name>
    <dbReference type="NCBI Taxonomy" id="2509225"/>
    <lineage>
        <taxon>Archaea</taxon>
        <taxon>Methanobacteriati</taxon>
        <taxon>Methanobacteriota</taxon>
        <taxon>Stenosarchaea group</taxon>
        <taxon>Halobacteria</taxon>
        <taxon>Halobacteriales</taxon>
        <taxon>Haloarculaceae</taxon>
        <taxon>Haloarcula</taxon>
    </lineage>
</organism>
<dbReference type="EMBL" id="BIXZ01000003">
    <property type="protein sequence ID" value="GCF14413.1"/>
    <property type="molecule type" value="Genomic_DNA"/>
</dbReference>
<gene>
    <name evidence="2" type="ORF">Harman_23480</name>
</gene>
<dbReference type="Pfam" id="PF13416">
    <property type="entry name" value="SBP_bac_8"/>
    <property type="match status" value="1"/>
</dbReference>
<dbReference type="Gene3D" id="3.40.190.10">
    <property type="entry name" value="Periplasmic binding protein-like II"/>
    <property type="match status" value="1"/>
</dbReference>
<dbReference type="InterPro" id="IPR050490">
    <property type="entry name" value="Bact_solute-bd_prot1"/>
</dbReference>
<protein>
    <recommendedName>
        <fullName evidence="4">Extracellular solute-binding protein</fullName>
    </recommendedName>
</protein>
<dbReference type="PANTHER" id="PTHR43649:SF30">
    <property type="entry name" value="ABC TRANSPORTER SUBSTRATE-BINDING PROTEIN"/>
    <property type="match status" value="1"/>
</dbReference>
<reference evidence="2 3" key="1">
    <citation type="submission" date="2019-02" db="EMBL/GenBank/DDBJ databases">
        <title>Haloarcula mannanilyticum sp. nov., a mannan degrading haloarchaeon isolated from commercial salt.</title>
        <authorList>
            <person name="Enomoto S."/>
            <person name="Shimane Y."/>
            <person name="Kamekura M."/>
            <person name="Ito T."/>
            <person name="Moriya O."/>
            <person name="Ihara K."/>
            <person name="Takahashi-Ando N."/>
            <person name="Fukushima Y."/>
            <person name="Yoshida Y."/>
            <person name="Usama R."/>
            <person name="Takai K."/>
            <person name="Minegishi H."/>
        </authorList>
    </citation>
    <scope>NUCLEOTIDE SEQUENCE [LARGE SCALE GENOMIC DNA]</scope>
    <source>
        <strain evidence="2 3">MD130-1</strain>
    </source>
</reference>
<feature type="compositionally biased region" description="Polar residues" evidence="1">
    <location>
        <begin position="470"/>
        <end position="480"/>
    </location>
</feature>
<dbReference type="AlphaFoldDB" id="A0A4C2EP88"/>
<accession>A0A4C2EP88</accession>
<evidence type="ECO:0000313" key="3">
    <source>
        <dbReference type="Proteomes" id="UP000304382"/>
    </source>
</evidence>
<sequence length="517" mass="55961">MIAATGATGLTALAGCSGGGDGESGTTTGNTDGVTTIEYWRWPHSTDPSNQGEDDIVEAFNEGPGAEQGIEVETVTNPFGDHAQAVRTAIGSNDAPDVAWTFTRQYYDPAGKDRETIEQEASYDYIDNYVDESFLDEFYDPYMNVQESLWGGVVGIPFIGGLSPGLMYVNVDAWNAAGLGDLPEGSWSWEEYLNAVEQINGTEVNGTTVNGTGVGLSDAVSNQEWSSSFIGQISRTAGSLVGNGYENKDGQTVLTAASDPEVDAWNALFGTPIENGWTNNPMAYEHLEMQDPFSSGQVGLLHHTTFSRVEFADQADFEFEIIPYPTKNGDENIAVYGPSIVNATILFTTFKEEVGANPEEAAEFIKFRNNARNQYNWFNTSSQVIPNRESYNLMQEEGVSDFVEQTRGLAVQERVNQAMEDFPAAQEAILNRYSDIATNAAGNPITTTPQSVGSGRVHDAMGGVLQQLAQSNNSDPQGRFTQGEERWGQLIQEAGDTEVDPESIGYNAPEPQAGPVN</sequence>
<name>A0A4C2EP88_9EURY</name>
<evidence type="ECO:0008006" key="4">
    <source>
        <dbReference type="Google" id="ProtNLM"/>
    </source>
</evidence>
<proteinExistence type="predicted"/>
<evidence type="ECO:0000313" key="2">
    <source>
        <dbReference type="EMBL" id="GCF14413.1"/>
    </source>
</evidence>
<evidence type="ECO:0000256" key="1">
    <source>
        <dbReference type="SAM" id="MobiDB-lite"/>
    </source>
</evidence>
<dbReference type="Proteomes" id="UP000304382">
    <property type="component" value="Unassembled WGS sequence"/>
</dbReference>
<dbReference type="InterPro" id="IPR006059">
    <property type="entry name" value="SBP"/>
</dbReference>
<dbReference type="PANTHER" id="PTHR43649">
    <property type="entry name" value="ARABINOSE-BINDING PROTEIN-RELATED"/>
    <property type="match status" value="1"/>
</dbReference>
<comment type="caution">
    <text evidence="2">The sequence shown here is derived from an EMBL/GenBank/DDBJ whole genome shotgun (WGS) entry which is preliminary data.</text>
</comment>
<feature type="region of interest" description="Disordered" evidence="1">
    <location>
        <begin position="470"/>
        <end position="517"/>
    </location>
</feature>
<keyword evidence="3" id="KW-1185">Reference proteome</keyword>